<dbReference type="RefSeq" id="WP_322188640.1">
    <property type="nucleotide sequence ID" value="NZ_JAXLPB010000006.1"/>
</dbReference>
<accession>A0ABU5I6M2</accession>
<evidence type="ECO:0000256" key="4">
    <source>
        <dbReference type="ARBA" id="ARBA00023172"/>
    </source>
</evidence>
<evidence type="ECO:0000313" key="6">
    <source>
        <dbReference type="EMBL" id="MDY8110770.1"/>
    </source>
</evidence>
<gene>
    <name evidence="6" type="ORF">U0C82_16640</name>
</gene>
<comment type="caution">
    <text evidence="6">The sequence shown here is derived from an EMBL/GenBank/DDBJ whole genome shotgun (WGS) entry which is preliminary data.</text>
</comment>
<name>A0ABU5I6M2_9HYPH</name>
<keyword evidence="7" id="KW-1185">Reference proteome</keyword>
<dbReference type="PANTHER" id="PTHR30349:SF41">
    <property type="entry name" value="INTEGRASE_RECOMBINASE PROTEIN MJ0367-RELATED"/>
    <property type="match status" value="1"/>
</dbReference>
<dbReference type="InterPro" id="IPR050090">
    <property type="entry name" value="Tyrosine_recombinase_XerCD"/>
</dbReference>
<proteinExistence type="inferred from homology"/>
<dbReference type="PROSITE" id="PS51898">
    <property type="entry name" value="TYR_RECOMBINASE"/>
    <property type="match status" value="1"/>
</dbReference>
<reference evidence="6 7" key="1">
    <citation type="submission" date="2023-12" db="EMBL/GenBank/DDBJ databases">
        <title>Description of Novel Strain Fulvimarina sp. 2208YS6-2-32 isolated from Uroteuthis (Photololigo) edulis.</title>
        <authorList>
            <person name="Park J.-S."/>
        </authorList>
    </citation>
    <scope>NUCLEOTIDE SEQUENCE [LARGE SCALE GENOMIC DNA]</scope>
    <source>
        <strain evidence="6 7">2208YS6-2-32</strain>
    </source>
</reference>
<dbReference type="Gene3D" id="1.10.443.10">
    <property type="entry name" value="Intergrase catalytic core"/>
    <property type="match status" value="1"/>
</dbReference>
<organism evidence="6 7">
    <name type="scientific">Fulvimarina uroteuthidis</name>
    <dbReference type="NCBI Taxonomy" id="3098149"/>
    <lineage>
        <taxon>Bacteria</taxon>
        <taxon>Pseudomonadati</taxon>
        <taxon>Pseudomonadota</taxon>
        <taxon>Alphaproteobacteria</taxon>
        <taxon>Hyphomicrobiales</taxon>
        <taxon>Aurantimonadaceae</taxon>
        <taxon>Fulvimarina</taxon>
    </lineage>
</organism>
<sequence>MSQNVSPPFTLFQRKGSKNWSVRFSMKGRQIRKSLETDDERQAQRKAYEVWAEASYRAKSGLEPTVMPFSKMAEAFIEQLLKEVERDERSTHHARDWPPVIRRYLVGFFGDRPVDAITEADLERYVEWRRTYWTDGPGKDITHIRYERNGRALKRGVKRETPSLSRQRGELVIVRSVFSQATKWGYVRSLEVPAIKVRRRVDNRRPSFEPDEYARLIETSLSRLVDPIMLHTDPADARITKAKDGRQWRLDRLDDHTRRDRIALHCYIEISALTGMRPTESKNLNWGDVLGYRDARKKPIGERDIRVRVRGKGKSGTLVPQLAALTWFDMLWDVFEKGTGREPIDEDPVFANIDGSRIQSFKKSFSELLRVCDLQTDHRGVRRTSYSLRHFHLSQQLAHGVPIHDLARNTRTSITMIDKHYAQVQVERMKDSLRPEWGAR</sequence>
<comment type="similarity">
    <text evidence="1">Belongs to the 'phage' integrase family.</text>
</comment>
<feature type="domain" description="Tyr recombinase" evidence="5">
    <location>
        <begin position="238"/>
        <end position="434"/>
    </location>
</feature>
<dbReference type="InterPro" id="IPR002104">
    <property type="entry name" value="Integrase_catalytic"/>
</dbReference>
<dbReference type="EMBL" id="JAXLPB010000006">
    <property type="protein sequence ID" value="MDY8110770.1"/>
    <property type="molecule type" value="Genomic_DNA"/>
</dbReference>
<keyword evidence="4" id="KW-0233">DNA recombination</keyword>
<evidence type="ECO:0000313" key="7">
    <source>
        <dbReference type="Proteomes" id="UP001294412"/>
    </source>
</evidence>
<keyword evidence="2" id="KW-0229">DNA integration</keyword>
<dbReference type="Gene3D" id="1.10.150.130">
    <property type="match status" value="1"/>
</dbReference>
<dbReference type="InterPro" id="IPR011010">
    <property type="entry name" value="DNA_brk_join_enz"/>
</dbReference>
<keyword evidence="3" id="KW-0238">DNA-binding</keyword>
<dbReference type="SUPFAM" id="SSF56349">
    <property type="entry name" value="DNA breaking-rejoining enzymes"/>
    <property type="match status" value="1"/>
</dbReference>
<evidence type="ECO:0000259" key="5">
    <source>
        <dbReference type="PROSITE" id="PS51898"/>
    </source>
</evidence>
<dbReference type="InterPro" id="IPR013762">
    <property type="entry name" value="Integrase-like_cat_sf"/>
</dbReference>
<protein>
    <submittedName>
        <fullName evidence="6">Site-specific integrase</fullName>
    </submittedName>
</protein>
<evidence type="ECO:0000256" key="2">
    <source>
        <dbReference type="ARBA" id="ARBA00022908"/>
    </source>
</evidence>
<evidence type="ECO:0000256" key="3">
    <source>
        <dbReference type="ARBA" id="ARBA00023125"/>
    </source>
</evidence>
<evidence type="ECO:0000256" key="1">
    <source>
        <dbReference type="ARBA" id="ARBA00008857"/>
    </source>
</evidence>
<dbReference type="InterPro" id="IPR010998">
    <property type="entry name" value="Integrase_recombinase_N"/>
</dbReference>
<dbReference type="PANTHER" id="PTHR30349">
    <property type="entry name" value="PHAGE INTEGRASE-RELATED"/>
    <property type="match status" value="1"/>
</dbReference>
<dbReference type="Proteomes" id="UP001294412">
    <property type="component" value="Unassembled WGS sequence"/>
</dbReference>